<evidence type="ECO:0000313" key="2">
    <source>
        <dbReference type="Proteomes" id="UP000627292"/>
    </source>
</evidence>
<evidence type="ECO:0008006" key="3">
    <source>
        <dbReference type="Google" id="ProtNLM"/>
    </source>
</evidence>
<keyword evidence="2" id="KW-1185">Reference proteome</keyword>
<reference evidence="1" key="1">
    <citation type="journal article" date="2014" name="Int. J. Syst. Evol. Microbiol.">
        <title>Complete genome sequence of Corynebacterium casei LMG S-19264T (=DSM 44701T), isolated from a smear-ripened cheese.</title>
        <authorList>
            <consortium name="US DOE Joint Genome Institute (JGI-PGF)"/>
            <person name="Walter F."/>
            <person name="Albersmeier A."/>
            <person name="Kalinowski J."/>
            <person name="Ruckert C."/>
        </authorList>
    </citation>
    <scope>NUCLEOTIDE SEQUENCE</scope>
    <source>
        <strain evidence="1">CGMCC 1.15290</strain>
    </source>
</reference>
<comment type="caution">
    <text evidence="1">The sequence shown here is derived from an EMBL/GenBank/DDBJ whole genome shotgun (WGS) entry which is preliminary data.</text>
</comment>
<reference evidence="1" key="2">
    <citation type="submission" date="2020-09" db="EMBL/GenBank/DDBJ databases">
        <authorList>
            <person name="Sun Q."/>
            <person name="Zhou Y."/>
        </authorList>
    </citation>
    <scope>NUCLEOTIDE SEQUENCE</scope>
    <source>
        <strain evidence="1">CGMCC 1.15290</strain>
    </source>
</reference>
<dbReference type="Proteomes" id="UP000627292">
    <property type="component" value="Unassembled WGS sequence"/>
</dbReference>
<protein>
    <recommendedName>
        <fullName evidence="3">DUF4397 domain-containing protein</fullName>
    </recommendedName>
</protein>
<gene>
    <name evidence="1" type="ORF">GCM10011379_18960</name>
</gene>
<sequence length="241" mass="26149">MKLTIVFGAAILFYITVSCKKSIPEPEQVAALNVVNAVVGGKQIKLNSWLRDSARAYNYRAWGVTAGESRKVYLYPVGDSLKPYYNQALALKSGHLYSLFLCGQPGAVDTLLTDDAIPDFYTDSSMGIRLINLSSGKKTYSVTRASNVQNLLFSNIGYKAPTDFVKLSLRSPVPASAVTFQVRDASNKILASYTLPENANSTYANVGIRNARGRNLTLVIRGAEDAAQAANAIGLFPVPHY</sequence>
<dbReference type="EMBL" id="BMIB01000002">
    <property type="protein sequence ID" value="GGH65629.1"/>
    <property type="molecule type" value="Genomic_DNA"/>
</dbReference>
<evidence type="ECO:0000313" key="1">
    <source>
        <dbReference type="EMBL" id="GGH65629.1"/>
    </source>
</evidence>
<accession>A0A917IYL2</accession>
<proteinExistence type="predicted"/>
<name>A0A917IYL2_9BACT</name>
<dbReference type="RefSeq" id="WP_188951792.1">
    <property type="nucleotide sequence ID" value="NZ_BMIB01000002.1"/>
</dbReference>
<organism evidence="1 2">
    <name type="scientific">Filimonas zeae</name>
    <dbReference type="NCBI Taxonomy" id="1737353"/>
    <lineage>
        <taxon>Bacteria</taxon>
        <taxon>Pseudomonadati</taxon>
        <taxon>Bacteroidota</taxon>
        <taxon>Chitinophagia</taxon>
        <taxon>Chitinophagales</taxon>
        <taxon>Chitinophagaceae</taxon>
        <taxon>Filimonas</taxon>
    </lineage>
</organism>
<dbReference type="PROSITE" id="PS51257">
    <property type="entry name" value="PROKAR_LIPOPROTEIN"/>
    <property type="match status" value="1"/>
</dbReference>
<dbReference type="AlphaFoldDB" id="A0A917IYL2"/>